<evidence type="ECO:0000313" key="8">
    <source>
        <dbReference type="Proteomes" id="UP001589536"/>
    </source>
</evidence>
<comment type="similarity">
    <text evidence="1">Belongs to the ABC transporter superfamily.</text>
</comment>
<dbReference type="GO" id="GO:0005524">
    <property type="term" value="F:ATP binding"/>
    <property type="evidence" value="ECO:0007669"/>
    <property type="project" value="UniProtKB-KW"/>
</dbReference>
<dbReference type="RefSeq" id="WP_345041287.1">
    <property type="nucleotide sequence ID" value="NZ_BAABED010000001.1"/>
</dbReference>
<gene>
    <name evidence="7" type="ORF">ACFFPI_22455</name>
</gene>
<dbReference type="PANTHER" id="PTHR43335:SF4">
    <property type="entry name" value="ABC TRANSPORTER, ATP-BINDING PROTEIN"/>
    <property type="match status" value="1"/>
</dbReference>
<reference evidence="7 8" key="1">
    <citation type="submission" date="2024-09" db="EMBL/GenBank/DDBJ databases">
        <authorList>
            <person name="Sun Q."/>
            <person name="Mori K."/>
        </authorList>
    </citation>
    <scope>NUCLEOTIDE SEQUENCE [LARGE SCALE GENOMIC DNA]</scope>
    <source>
        <strain evidence="7 8">JCM 13519</strain>
    </source>
</reference>
<dbReference type="SMART" id="SM00382">
    <property type="entry name" value="AAA"/>
    <property type="match status" value="1"/>
</dbReference>
<evidence type="ECO:0000256" key="3">
    <source>
        <dbReference type="ARBA" id="ARBA00022741"/>
    </source>
</evidence>
<evidence type="ECO:0000259" key="6">
    <source>
        <dbReference type="PROSITE" id="PS50893"/>
    </source>
</evidence>
<dbReference type="InterPro" id="IPR003593">
    <property type="entry name" value="AAA+_ATPase"/>
</dbReference>
<sequence>MTEGSPPAQLAIETQGLSKRFGHRDAVDGIDLAVPHGSVFGFLGPNGSGKTTTIRLLLGLAAATSGHIRVLGGEMPRHLATVLPHVGSLVEGPAFYPFLSGAANLRRLDSADLHASRRTRAARVEEALERVGLTHAAGKKVRAYSLGMKQRLGIAHALLRPRELLVLDEPSNGLDPQGTREVRSLVRSLADGGTTVFVSSHLLAEVEQMCTHVGVMSVGKLVAQGTLHDLRAAGKATIRLHTPDVEAAVRVLSRLGLRPELSAAPSGSSGPDGQSLVSTGPPGSSVVPEDIVAALVSDGVRVRGFGVENASLEERFVSLTGEGFDIAG</sequence>
<evidence type="ECO:0000256" key="5">
    <source>
        <dbReference type="SAM" id="MobiDB-lite"/>
    </source>
</evidence>
<dbReference type="PANTHER" id="PTHR43335">
    <property type="entry name" value="ABC TRANSPORTER, ATP-BINDING PROTEIN"/>
    <property type="match status" value="1"/>
</dbReference>
<keyword evidence="3" id="KW-0547">Nucleotide-binding</keyword>
<protein>
    <submittedName>
        <fullName evidence="7">ABC transporter ATP-binding protein</fullName>
    </submittedName>
</protein>
<evidence type="ECO:0000256" key="4">
    <source>
        <dbReference type="ARBA" id="ARBA00022840"/>
    </source>
</evidence>
<keyword evidence="8" id="KW-1185">Reference proteome</keyword>
<dbReference type="InterPro" id="IPR027417">
    <property type="entry name" value="P-loop_NTPase"/>
</dbReference>
<dbReference type="SUPFAM" id="SSF52540">
    <property type="entry name" value="P-loop containing nucleoside triphosphate hydrolases"/>
    <property type="match status" value="1"/>
</dbReference>
<dbReference type="PROSITE" id="PS50893">
    <property type="entry name" value="ABC_TRANSPORTER_2"/>
    <property type="match status" value="1"/>
</dbReference>
<dbReference type="InterPro" id="IPR003439">
    <property type="entry name" value="ABC_transporter-like_ATP-bd"/>
</dbReference>
<dbReference type="Proteomes" id="UP001589536">
    <property type="component" value="Unassembled WGS sequence"/>
</dbReference>
<feature type="region of interest" description="Disordered" evidence="5">
    <location>
        <begin position="261"/>
        <end position="283"/>
    </location>
</feature>
<evidence type="ECO:0000256" key="1">
    <source>
        <dbReference type="ARBA" id="ARBA00005417"/>
    </source>
</evidence>
<organism evidence="7 8">
    <name type="scientific">Arthrobacter methylotrophus</name>
    <dbReference type="NCBI Taxonomy" id="121291"/>
    <lineage>
        <taxon>Bacteria</taxon>
        <taxon>Bacillati</taxon>
        <taxon>Actinomycetota</taxon>
        <taxon>Actinomycetes</taxon>
        <taxon>Micrococcales</taxon>
        <taxon>Micrococcaceae</taxon>
        <taxon>Arthrobacter</taxon>
    </lineage>
</organism>
<accession>A0ABV5UXD2</accession>
<dbReference type="Pfam" id="PF00005">
    <property type="entry name" value="ABC_tran"/>
    <property type="match status" value="1"/>
</dbReference>
<name>A0ABV5UXD2_9MICC</name>
<dbReference type="EMBL" id="JBHMBH010000066">
    <property type="protein sequence ID" value="MFB9716860.1"/>
    <property type="molecule type" value="Genomic_DNA"/>
</dbReference>
<proteinExistence type="inferred from homology"/>
<keyword evidence="2" id="KW-0813">Transport</keyword>
<evidence type="ECO:0000313" key="7">
    <source>
        <dbReference type="EMBL" id="MFB9716860.1"/>
    </source>
</evidence>
<dbReference type="Gene3D" id="3.40.50.300">
    <property type="entry name" value="P-loop containing nucleotide triphosphate hydrolases"/>
    <property type="match status" value="1"/>
</dbReference>
<evidence type="ECO:0000256" key="2">
    <source>
        <dbReference type="ARBA" id="ARBA00022448"/>
    </source>
</evidence>
<comment type="caution">
    <text evidence="7">The sequence shown here is derived from an EMBL/GenBank/DDBJ whole genome shotgun (WGS) entry which is preliminary data.</text>
</comment>
<feature type="domain" description="ABC transporter" evidence="6">
    <location>
        <begin position="12"/>
        <end position="243"/>
    </location>
</feature>
<feature type="compositionally biased region" description="Low complexity" evidence="5">
    <location>
        <begin position="262"/>
        <end position="271"/>
    </location>
</feature>
<keyword evidence="4 7" id="KW-0067">ATP-binding</keyword>